<feature type="signal peptide" evidence="3">
    <location>
        <begin position="1"/>
        <end position="21"/>
    </location>
</feature>
<dbReference type="GO" id="GO:0007030">
    <property type="term" value="P:Golgi organization"/>
    <property type="evidence" value="ECO:0007669"/>
    <property type="project" value="InterPro"/>
</dbReference>
<feature type="coiled-coil region" evidence="1">
    <location>
        <begin position="266"/>
        <end position="300"/>
    </location>
</feature>
<feature type="compositionally biased region" description="Polar residues" evidence="2">
    <location>
        <begin position="46"/>
        <end position="61"/>
    </location>
</feature>
<protein>
    <recommendedName>
        <fullName evidence="5">Basic leucine zipper nuclear factor 1</fullName>
    </recommendedName>
</protein>
<proteinExistence type="predicted"/>
<feature type="region of interest" description="Disordered" evidence="2">
    <location>
        <begin position="43"/>
        <end position="67"/>
    </location>
</feature>
<evidence type="ECO:0008006" key="5">
    <source>
        <dbReference type="Google" id="ProtNLM"/>
    </source>
</evidence>
<feature type="region of interest" description="Disordered" evidence="2">
    <location>
        <begin position="135"/>
        <end position="158"/>
    </location>
</feature>
<evidence type="ECO:0000256" key="1">
    <source>
        <dbReference type="SAM" id="Coils"/>
    </source>
</evidence>
<accession>A0AAW2I086</accession>
<dbReference type="AlphaFoldDB" id="A0AAW2I086"/>
<gene>
    <name evidence="4" type="ORF">PYX00_003211</name>
</gene>
<dbReference type="EMBL" id="JARGDH010000002">
    <property type="protein sequence ID" value="KAL0275325.1"/>
    <property type="molecule type" value="Genomic_DNA"/>
</dbReference>
<name>A0AAW2I086_9NEOP</name>
<dbReference type="GO" id="GO:0000139">
    <property type="term" value="C:Golgi membrane"/>
    <property type="evidence" value="ECO:0007669"/>
    <property type="project" value="TreeGrafter"/>
</dbReference>
<dbReference type="PANTHER" id="PTHR13066">
    <property type="entry name" value="BASIC LEUCINE ZIPPER NUCLEAR FACTOR 1 BLZF1 PROTEIN"/>
    <property type="match status" value="1"/>
</dbReference>
<keyword evidence="3" id="KW-0732">Signal</keyword>
<evidence type="ECO:0000313" key="4">
    <source>
        <dbReference type="EMBL" id="KAL0275326.1"/>
    </source>
</evidence>
<dbReference type="GO" id="GO:0043001">
    <property type="term" value="P:Golgi to plasma membrane protein transport"/>
    <property type="evidence" value="ECO:0007669"/>
    <property type="project" value="InterPro"/>
</dbReference>
<evidence type="ECO:0000256" key="3">
    <source>
        <dbReference type="SAM" id="SignalP"/>
    </source>
</evidence>
<organism evidence="4">
    <name type="scientific">Menopon gallinae</name>
    <name type="common">poultry shaft louse</name>
    <dbReference type="NCBI Taxonomy" id="328185"/>
    <lineage>
        <taxon>Eukaryota</taxon>
        <taxon>Metazoa</taxon>
        <taxon>Ecdysozoa</taxon>
        <taxon>Arthropoda</taxon>
        <taxon>Hexapoda</taxon>
        <taxon>Insecta</taxon>
        <taxon>Pterygota</taxon>
        <taxon>Neoptera</taxon>
        <taxon>Paraneoptera</taxon>
        <taxon>Psocodea</taxon>
        <taxon>Troctomorpha</taxon>
        <taxon>Phthiraptera</taxon>
        <taxon>Amblycera</taxon>
        <taxon>Menoponidae</taxon>
        <taxon>Menopon</taxon>
    </lineage>
</organism>
<dbReference type="PANTHER" id="PTHR13066:SF2">
    <property type="entry name" value="GOLGIN-45"/>
    <property type="match status" value="1"/>
</dbReference>
<keyword evidence="1" id="KW-0175">Coiled coil</keyword>
<dbReference type="EMBL" id="JARGDH010000002">
    <property type="protein sequence ID" value="KAL0275326.1"/>
    <property type="molecule type" value="Genomic_DNA"/>
</dbReference>
<sequence length="422" mass="46789">MTLFLLIVMALRLAPPGRTQGDGMEKPENDGAVEHTIVLQPRTRKSSGVSETTVFEKSNSSPRPPAMQSAIKLVPQAVNKKKKDILTNLKNKEPKFVPYEPYKAAVKPIVPDEKKHFRVMSKKKSKETAAILKGREEKGEVAGNESGEVPSESDGNVDWEKKSKSLELELQTLKEENEQLENQLKFQVQVNGELKNLLVAAVGEDMETRVHVLTEDKLHLAQALLKSAKSLSSHQEQTEWLAGQCEVWRSKFLASSVMVEELARWKAALTHKVNEAQEVLKKLLEERKSVRENLTNTYNNLSFLRDNFNLLNKKNPLSSGNVIDLSEENFRLSETLLIQLLGVDKGNSSNSVLKDLPNDTPAEKAAEHTISNPHLLHLIGEPDAACSAVVGAAVALSGQLYLQSNPPRIECCPQCSGEIKLV</sequence>
<dbReference type="EMBL" id="JARGDH010000002">
    <property type="protein sequence ID" value="KAL0275327.1"/>
    <property type="molecule type" value="Genomic_DNA"/>
</dbReference>
<comment type="caution">
    <text evidence="4">The sequence shown here is derived from an EMBL/GenBank/DDBJ whole genome shotgun (WGS) entry which is preliminary data.</text>
</comment>
<reference evidence="4" key="1">
    <citation type="journal article" date="2024" name="Gigascience">
        <title>Chromosome-level genome of the poultry shaft louse Menopon gallinae provides insight into the host-switching and adaptive evolution of parasitic lice.</title>
        <authorList>
            <person name="Xu Y."/>
            <person name="Ma L."/>
            <person name="Liu S."/>
            <person name="Liang Y."/>
            <person name="Liu Q."/>
            <person name="He Z."/>
            <person name="Tian L."/>
            <person name="Duan Y."/>
            <person name="Cai W."/>
            <person name="Li H."/>
            <person name="Song F."/>
        </authorList>
    </citation>
    <scope>NUCLEOTIDE SEQUENCE</scope>
    <source>
        <strain evidence="4">Cailab_2023a</strain>
    </source>
</reference>
<feature type="chain" id="PRO_5044477033" description="Basic leucine zipper nuclear factor 1" evidence="3">
    <location>
        <begin position="22"/>
        <end position="422"/>
    </location>
</feature>
<dbReference type="InterPro" id="IPR027095">
    <property type="entry name" value="Golgin-45"/>
</dbReference>
<evidence type="ECO:0000256" key="2">
    <source>
        <dbReference type="SAM" id="MobiDB-lite"/>
    </source>
</evidence>